<gene>
    <name evidence="3" type="ORF">ENV54_01760</name>
</gene>
<organism evidence="3">
    <name type="scientific">Desulfomonile tiedjei</name>
    <dbReference type="NCBI Taxonomy" id="2358"/>
    <lineage>
        <taxon>Bacteria</taxon>
        <taxon>Pseudomonadati</taxon>
        <taxon>Thermodesulfobacteriota</taxon>
        <taxon>Desulfomonilia</taxon>
        <taxon>Desulfomonilales</taxon>
        <taxon>Desulfomonilaceae</taxon>
        <taxon>Desulfomonile</taxon>
    </lineage>
</organism>
<dbReference type="InterPro" id="IPR052513">
    <property type="entry name" value="Thioester_dehydratase-like"/>
</dbReference>
<dbReference type="InterPro" id="IPR002878">
    <property type="entry name" value="ChsH2_C"/>
</dbReference>
<dbReference type="AlphaFoldDB" id="A0A7C4AQD1"/>
<comment type="caution">
    <text evidence="3">The sequence shown here is derived from an EMBL/GenBank/DDBJ whole genome shotgun (WGS) entry which is preliminary data.</text>
</comment>
<dbReference type="Gene3D" id="6.10.30.10">
    <property type="match status" value="1"/>
</dbReference>
<feature type="domain" description="ChsH2 C-terminal OB-fold" evidence="1">
    <location>
        <begin position="73"/>
        <end position="142"/>
    </location>
</feature>
<dbReference type="InterPro" id="IPR022002">
    <property type="entry name" value="ChsH2_Znr"/>
</dbReference>
<accession>A0A7C4AQD1</accession>
<dbReference type="Pfam" id="PF01796">
    <property type="entry name" value="OB_ChsH2_C"/>
    <property type="match status" value="1"/>
</dbReference>
<evidence type="ECO:0000259" key="2">
    <source>
        <dbReference type="Pfam" id="PF12172"/>
    </source>
</evidence>
<dbReference type="SUPFAM" id="SSF50249">
    <property type="entry name" value="Nucleic acid-binding proteins"/>
    <property type="match status" value="1"/>
</dbReference>
<proteinExistence type="predicted"/>
<evidence type="ECO:0000259" key="1">
    <source>
        <dbReference type="Pfam" id="PF01796"/>
    </source>
</evidence>
<sequence length="162" mass="18497">MTLAPTLQVREFVEIPCTVDIPYRFAAGKYLSRFLVELRDNGRFLGIRCPVCKRVQLPPRIVCAVCHVRNSEWVELGLEGTLTAFTIMHLPLTDPTTGKPHKPPFCYGSVRLDGSDSVVDYFLNVEPSMRRLRVGMRMRVVLKPRESRKGDLTDILYFDPVD</sequence>
<evidence type="ECO:0000313" key="3">
    <source>
        <dbReference type="EMBL" id="HGH60006.1"/>
    </source>
</evidence>
<feature type="domain" description="ChsH2 rubredoxin-like zinc ribbon" evidence="2">
    <location>
        <begin position="38"/>
        <end position="70"/>
    </location>
</feature>
<dbReference type="PANTHER" id="PTHR34075">
    <property type="entry name" value="BLR3430 PROTEIN"/>
    <property type="match status" value="1"/>
</dbReference>
<dbReference type="EMBL" id="DTGT01000058">
    <property type="protein sequence ID" value="HGH60006.1"/>
    <property type="molecule type" value="Genomic_DNA"/>
</dbReference>
<dbReference type="Pfam" id="PF12172">
    <property type="entry name" value="zf-ChsH2"/>
    <property type="match status" value="1"/>
</dbReference>
<reference evidence="3" key="1">
    <citation type="journal article" date="2020" name="mSystems">
        <title>Genome- and Community-Level Interaction Insights into Carbon Utilization and Element Cycling Functions of Hydrothermarchaeota in Hydrothermal Sediment.</title>
        <authorList>
            <person name="Zhou Z."/>
            <person name="Liu Y."/>
            <person name="Xu W."/>
            <person name="Pan J."/>
            <person name="Luo Z.H."/>
            <person name="Li M."/>
        </authorList>
    </citation>
    <scope>NUCLEOTIDE SEQUENCE [LARGE SCALE GENOMIC DNA]</scope>
    <source>
        <strain evidence="3">SpSt-769</strain>
    </source>
</reference>
<name>A0A7C4AQD1_9BACT</name>
<dbReference type="PANTHER" id="PTHR34075:SF4">
    <property type="entry name" value="DUF35 DOMAIN-CONTAINING PROTEIN"/>
    <property type="match status" value="1"/>
</dbReference>
<dbReference type="InterPro" id="IPR012340">
    <property type="entry name" value="NA-bd_OB-fold"/>
</dbReference>
<protein>
    <submittedName>
        <fullName evidence="3">Zn-ribbon domain-containing OB-fold protein</fullName>
    </submittedName>
</protein>